<accession>A0A7X0KK64</accession>
<evidence type="ECO:0000313" key="1">
    <source>
        <dbReference type="EMBL" id="MBB6353729.1"/>
    </source>
</evidence>
<evidence type="ECO:0000313" key="2">
    <source>
        <dbReference type="Proteomes" id="UP000536262"/>
    </source>
</evidence>
<dbReference type="EMBL" id="JACHOU010000002">
    <property type="protein sequence ID" value="MBB6353729.1"/>
    <property type="molecule type" value="Genomic_DNA"/>
</dbReference>
<dbReference type="AlphaFoldDB" id="A0A7X0KK64"/>
<protein>
    <submittedName>
        <fullName evidence="1">Uncharacterized protein</fullName>
    </submittedName>
</protein>
<gene>
    <name evidence="1" type="ORF">GGR00_001497</name>
</gene>
<reference evidence="1 2" key="1">
    <citation type="submission" date="2020-08" db="EMBL/GenBank/DDBJ databases">
        <title>Genomic Encyclopedia of Type Strains, Phase IV (KMG-IV): sequencing the most valuable type-strain genomes for metagenomic binning, comparative biology and taxonomic classification.</title>
        <authorList>
            <person name="Goeker M."/>
        </authorList>
    </citation>
    <scope>NUCLEOTIDE SEQUENCE [LARGE SCALE GENOMIC DNA]</scope>
    <source>
        <strain evidence="1 2">DSM 7051</strain>
    </source>
</reference>
<dbReference type="RefSeq" id="WP_184698863.1">
    <property type="nucleotide sequence ID" value="NZ_BAABEG010000001.1"/>
</dbReference>
<organism evidence="1 2">
    <name type="scientific">Aminobacter aganoensis</name>
    <dbReference type="NCBI Taxonomy" id="83264"/>
    <lineage>
        <taxon>Bacteria</taxon>
        <taxon>Pseudomonadati</taxon>
        <taxon>Pseudomonadota</taxon>
        <taxon>Alphaproteobacteria</taxon>
        <taxon>Hyphomicrobiales</taxon>
        <taxon>Phyllobacteriaceae</taxon>
        <taxon>Aminobacter</taxon>
    </lineage>
</organism>
<keyword evidence="2" id="KW-1185">Reference proteome</keyword>
<comment type="caution">
    <text evidence="1">The sequence shown here is derived from an EMBL/GenBank/DDBJ whole genome shotgun (WGS) entry which is preliminary data.</text>
</comment>
<proteinExistence type="predicted"/>
<sequence length="67" mass="7336">MSWSDRRAQQHNTACRESREKVGLAADAVLQFPDQQGGQALGVETAGNAIWFFARALMIMPMSAGVR</sequence>
<name>A0A7X0KK64_9HYPH</name>
<dbReference type="Proteomes" id="UP000536262">
    <property type="component" value="Unassembled WGS sequence"/>
</dbReference>